<dbReference type="Proteomes" id="UP000285112">
    <property type="component" value="Unassembled WGS sequence"/>
</dbReference>
<dbReference type="Pfam" id="PF12950">
    <property type="entry name" value="TaqI_C"/>
    <property type="match status" value="1"/>
</dbReference>
<sequence length="180" mass="20528">MNNAPWSLDGSLVSLDDYPLLKKYFSRHSQLRKRHIAQKSSSVWYRTIDKVRAEVVNQPKLLLQDMRSKINPVLEPGGYYPHHNLYYLVSDKWDLEVLGGLLLSRIAQAFVEAYSVRMRGGTLRFQAQYLKQIRVPDPDAIGVKLSNSLKRAFRARDIEAATSAAASAYGIDLVEYELEV</sequence>
<dbReference type="InterPro" id="IPR025931">
    <property type="entry name" value="TaqI_C"/>
</dbReference>
<evidence type="ECO:0000313" key="3">
    <source>
        <dbReference type="Proteomes" id="UP000285112"/>
    </source>
</evidence>
<name>A0A419HT38_9PSEU</name>
<dbReference type="OrthoDB" id="4280289at2"/>
<accession>A0A419HT38</accession>
<dbReference type="AlphaFoldDB" id="A0A419HT38"/>
<evidence type="ECO:0000259" key="1">
    <source>
        <dbReference type="Pfam" id="PF12950"/>
    </source>
</evidence>
<gene>
    <name evidence="2" type="ORF">D5S19_25420</name>
</gene>
<feature type="domain" description="TaqI-like C-terminal specificity" evidence="1">
    <location>
        <begin position="26"/>
        <end position="133"/>
    </location>
</feature>
<evidence type="ECO:0000313" key="2">
    <source>
        <dbReference type="EMBL" id="RJQ79871.1"/>
    </source>
</evidence>
<dbReference type="EMBL" id="QZFV01000118">
    <property type="protein sequence ID" value="RJQ79871.1"/>
    <property type="molecule type" value="Genomic_DNA"/>
</dbReference>
<proteinExistence type="predicted"/>
<keyword evidence="3" id="KW-1185">Reference proteome</keyword>
<comment type="caution">
    <text evidence="2">The sequence shown here is derived from an EMBL/GenBank/DDBJ whole genome shotgun (WGS) entry which is preliminary data.</text>
</comment>
<organism evidence="2 3">
    <name type="scientific">Amycolatopsis panacis</name>
    <dbReference type="NCBI Taxonomy" id="2340917"/>
    <lineage>
        <taxon>Bacteria</taxon>
        <taxon>Bacillati</taxon>
        <taxon>Actinomycetota</taxon>
        <taxon>Actinomycetes</taxon>
        <taxon>Pseudonocardiales</taxon>
        <taxon>Pseudonocardiaceae</taxon>
        <taxon>Amycolatopsis</taxon>
    </lineage>
</organism>
<reference evidence="2 3" key="1">
    <citation type="submission" date="2018-09" db="EMBL/GenBank/DDBJ databases">
        <title>YIM PH 21725 draft genome.</title>
        <authorList>
            <person name="Miao C."/>
        </authorList>
    </citation>
    <scope>NUCLEOTIDE SEQUENCE [LARGE SCALE GENOMIC DNA]</scope>
    <source>
        <strain evidence="3">YIM PH21725</strain>
    </source>
</reference>
<protein>
    <recommendedName>
        <fullName evidence="1">TaqI-like C-terminal specificity domain-containing protein</fullName>
    </recommendedName>
</protein>